<feature type="domain" description="Histidine kinase/HSP90-like ATPase" evidence="11">
    <location>
        <begin position="285"/>
        <end position="390"/>
    </location>
</feature>
<feature type="domain" description="Signal transduction histidine kinase subgroup 3 dimerisation and phosphoacceptor" evidence="12">
    <location>
        <begin position="177"/>
        <end position="241"/>
    </location>
</feature>
<keyword evidence="7" id="KW-0067">ATP-binding</keyword>
<keyword evidence="8" id="KW-0902">Two-component regulatory system</keyword>
<dbReference type="SUPFAM" id="SSF55874">
    <property type="entry name" value="ATPase domain of HSP90 chaperone/DNA topoisomerase II/histidine kinase"/>
    <property type="match status" value="1"/>
</dbReference>
<evidence type="ECO:0000259" key="12">
    <source>
        <dbReference type="Pfam" id="PF07730"/>
    </source>
</evidence>
<keyword evidence="6 13" id="KW-0418">Kinase</keyword>
<keyword evidence="10" id="KW-0472">Membrane</keyword>
<keyword evidence="3" id="KW-0597">Phosphoprotein</keyword>
<dbReference type="CDD" id="cd16917">
    <property type="entry name" value="HATPase_UhpB-NarQ-NarX-like"/>
    <property type="match status" value="1"/>
</dbReference>
<keyword evidence="10" id="KW-0812">Transmembrane</keyword>
<evidence type="ECO:0000256" key="5">
    <source>
        <dbReference type="ARBA" id="ARBA00022741"/>
    </source>
</evidence>
<dbReference type="Proteomes" id="UP000316096">
    <property type="component" value="Unassembled WGS sequence"/>
</dbReference>
<dbReference type="EC" id="2.7.13.3" evidence="2"/>
<feature type="transmembrane region" description="Helical" evidence="10">
    <location>
        <begin position="65"/>
        <end position="98"/>
    </location>
</feature>
<proteinExistence type="predicted"/>
<feature type="transmembrane region" description="Helical" evidence="10">
    <location>
        <begin position="104"/>
        <end position="124"/>
    </location>
</feature>
<dbReference type="InterPro" id="IPR011712">
    <property type="entry name" value="Sig_transdc_His_kin_sub3_dim/P"/>
</dbReference>
<name>A0A543CUV6_9ACTN</name>
<evidence type="ECO:0000313" key="14">
    <source>
        <dbReference type="Proteomes" id="UP000316096"/>
    </source>
</evidence>
<feature type="region of interest" description="Disordered" evidence="9">
    <location>
        <begin position="325"/>
        <end position="356"/>
    </location>
</feature>
<accession>A0A543CUV6</accession>
<dbReference type="GO" id="GO:0005524">
    <property type="term" value="F:ATP binding"/>
    <property type="evidence" value="ECO:0007669"/>
    <property type="project" value="UniProtKB-KW"/>
</dbReference>
<dbReference type="Pfam" id="PF02518">
    <property type="entry name" value="HATPase_c"/>
    <property type="match status" value="1"/>
</dbReference>
<dbReference type="GO" id="GO:0000155">
    <property type="term" value="F:phosphorelay sensor kinase activity"/>
    <property type="evidence" value="ECO:0007669"/>
    <property type="project" value="InterPro"/>
</dbReference>
<keyword evidence="14" id="KW-1185">Reference proteome</keyword>
<dbReference type="EMBL" id="VFOZ01000001">
    <property type="protein sequence ID" value="TQM00829.1"/>
    <property type="molecule type" value="Genomic_DNA"/>
</dbReference>
<feature type="transmembrane region" description="Helical" evidence="10">
    <location>
        <begin position="136"/>
        <end position="155"/>
    </location>
</feature>
<protein>
    <recommendedName>
        <fullName evidence="2">histidine kinase</fullName>
        <ecNumber evidence="2">2.7.13.3</ecNumber>
    </recommendedName>
</protein>
<evidence type="ECO:0000313" key="13">
    <source>
        <dbReference type="EMBL" id="TQM00829.1"/>
    </source>
</evidence>
<dbReference type="RefSeq" id="WP_141960676.1">
    <property type="nucleotide sequence ID" value="NZ_VFOZ01000001.1"/>
</dbReference>
<dbReference type="PANTHER" id="PTHR24421">
    <property type="entry name" value="NITRATE/NITRITE SENSOR PROTEIN NARX-RELATED"/>
    <property type="match status" value="1"/>
</dbReference>
<evidence type="ECO:0000256" key="1">
    <source>
        <dbReference type="ARBA" id="ARBA00000085"/>
    </source>
</evidence>
<dbReference type="Gene3D" id="3.30.565.10">
    <property type="entry name" value="Histidine kinase-like ATPase, C-terminal domain"/>
    <property type="match status" value="1"/>
</dbReference>
<evidence type="ECO:0000256" key="9">
    <source>
        <dbReference type="SAM" id="MobiDB-lite"/>
    </source>
</evidence>
<dbReference type="GO" id="GO:0046983">
    <property type="term" value="F:protein dimerization activity"/>
    <property type="evidence" value="ECO:0007669"/>
    <property type="project" value="InterPro"/>
</dbReference>
<keyword evidence="4" id="KW-0808">Transferase</keyword>
<dbReference type="OrthoDB" id="227596at2"/>
<comment type="caution">
    <text evidence="13">The sequence shown here is derived from an EMBL/GenBank/DDBJ whole genome shotgun (WGS) entry which is preliminary data.</text>
</comment>
<dbReference type="PANTHER" id="PTHR24421:SF10">
    <property type="entry name" value="NITRATE_NITRITE SENSOR PROTEIN NARQ"/>
    <property type="match status" value="1"/>
</dbReference>
<gene>
    <name evidence="13" type="ORF">FB559_6552</name>
</gene>
<dbReference type="InterPro" id="IPR036890">
    <property type="entry name" value="HATPase_C_sf"/>
</dbReference>
<comment type="catalytic activity">
    <reaction evidence="1">
        <text>ATP + protein L-histidine = ADP + protein N-phospho-L-histidine.</text>
        <dbReference type="EC" id="2.7.13.3"/>
    </reaction>
</comment>
<evidence type="ECO:0000256" key="4">
    <source>
        <dbReference type="ARBA" id="ARBA00022679"/>
    </source>
</evidence>
<dbReference type="AlphaFoldDB" id="A0A543CUV6"/>
<dbReference type="Pfam" id="PF07730">
    <property type="entry name" value="HisKA_3"/>
    <property type="match status" value="1"/>
</dbReference>
<dbReference type="InterPro" id="IPR050482">
    <property type="entry name" value="Sensor_HK_TwoCompSys"/>
</dbReference>
<evidence type="ECO:0000256" key="6">
    <source>
        <dbReference type="ARBA" id="ARBA00022777"/>
    </source>
</evidence>
<feature type="transmembrane region" description="Helical" evidence="10">
    <location>
        <begin position="12"/>
        <end position="34"/>
    </location>
</feature>
<dbReference type="Gene3D" id="1.20.5.1930">
    <property type="match status" value="1"/>
</dbReference>
<evidence type="ECO:0000259" key="11">
    <source>
        <dbReference type="Pfam" id="PF02518"/>
    </source>
</evidence>
<evidence type="ECO:0000256" key="7">
    <source>
        <dbReference type="ARBA" id="ARBA00022840"/>
    </source>
</evidence>
<evidence type="ECO:0000256" key="2">
    <source>
        <dbReference type="ARBA" id="ARBA00012438"/>
    </source>
</evidence>
<feature type="compositionally biased region" description="Gly residues" evidence="9">
    <location>
        <begin position="341"/>
        <end position="356"/>
    </location>
</feature>
<evidence type="ECO:0000256" key="8">
    <source>
        <dbReference type="ARBA" id="ARBA00023012"/>
    </source>
</evidence>
<reference evidence="13 14" key="1">
    <citation type="submission" date="2019-06" db="EMBL/GenBank/DDBJ databases">
        <title>Sequencing the genomes of 1000 actinobacteria strains.</title>
        <authorList>
            <person name="Klenk H.-P."/>
        </authorList>
    </citation>
    <scope>NUCLEOTIDE SEQUENCE [LARGE SCALE GENOMIC DNA]</scope>
    <source>
        <strain evidence="13 14">DSM 102200</strain>
    </source>
</reference>
<dbReference type="GO" id="GO:0016020">
    <property type="term" value="C:membrane"/>
    <property type="evidence" value="ECO:0007669"/>
    <property type="project" value="InterPro"/>
</dbReference>
<evidence type="ECO:0000256" key="3">
    <source>
        <dbReference type="ARBA" id="ARBA00022553"/>
    </source>
</evidence>
<organism evidence="13 14">
    <name type="scientific">Actinoallomurus bryophytorum</name>
    <dbReference type="NCBI Taxonomy" id="1490222"/>
    <lineage>
        <taxon>Bacteria</taxon>
        <taxon>Bacillati</taxon>
        <taxon>Actinomycetota</taxon>
        <taxon>Actinomycetes</taxon>
        <taxon>Streptosporangiales</taxon>
        <taxon>Thermomonosporaceae</taxon>
        <taxon>Actinoallomurus</taxon>
    </lineage>
</organism>
<keyword evidence="10" id="KW-1133">Transmembrane helix</keyword>
<keyword evidence="5" id="KW-0547">Nucleotide-binding</keyword>
<feature type="transmembrane region" description="Helical" evidence="10">
    <location>
        <begin position="40"/>
        <end position="58"/>
    </location>
</feature>
<evidence type="ECO:0000256" key="10">
    <source>
        <dbReference type="SAM" id="Phobius"/>
    </source>
</evidence>
<sequence>MTTEQRSRITGPGLPDLAVDGLLALLVGAVVMVSSGRLETFAPFPDVLLLCSVAALLVRRMWPRMVLALVTAAAAAYAGIGYPTLAIIAAPSLAMYAVAQRVSWLRALAAGGLSFLVVLPPFLLRSVHQRGLQVWGAVPIVGTALLLPTVLAVAIRMRRASVARAGAEAVRGRVEDERLQIAREVHDAIGHALAVIYMQAGVALHVSERRPEQAKQALEAVNQVSAEALVELDTTFGVFREEFGADRVDLSFDRLDGLLAAVRRVGLDVEFAVAGARRSLPAEVELAAYRIIQESLTNVLHHAGPVRATVEVRYEPAELVLSIANDEPDGSADAGEVAGPDGKGATGGSVSGNGGHGIAGMRERAAALGGTLAAGPRAAGGFQVMARLPLVKICA</sequence>
<dbReference type="InterPro" id="IPR003594">
    <property type="entry name" value="HATPase_dom"/>
</dbReference>